<evidence type="ECO:0000313" key="2">
    <source>
        <dbReference type="Proteomes" id="UP000178446"/>
    </source>
</evidence>
<protein>
    <submittedName>
        <fullName evidence="1">Uncharacterized protein</fullName>
    </submittedName>
</protein>
<organism evidence="1 2">
    <name type="scientific">Candidatus Woesebacteria bacterium RIFCSPHIGHO2_01_FULL_37_10</name>
    <dbReference type="NCBI Taxonomy" id="1802489"/>
    <lineage>
        <taxon>Bacteria</taxon>
        <taxon>Candidatus Woeseibacteriota</taxon>
    </lineage>
</organism>
<dbReference type="AlphaFoldDB" id="A0A1F7XT12"/>
<dbReference type="Proteomes" id="UP000178446">
    <property type="component" value="Unassembled WGS sequence"/>
</dbReference>
<proteinExistence type="predicted"/>
<comment type="caution">
    <text evidence="1">The sequence shown here is derived from an EMBL/GenBank/DDBJ whole genome shotgun (WGS) entry which is preliminary data.</text>
</comment>
<name>A0A1F7XT12_9BACT</name>
<sequence>MSIEKVISEIGMGTNGDKKIPKSSFFKFLERYKVIAEDPRKPTGLIINTVLPEGYKTVEGAALMMKKGIEDPNTNKSVRLVRGIVVQEGENIKLYPDL</sequence>
<dbReference type="EMBL" id="MGGB01000054">
    <property type="protein sequence ID" value="OGM18166.1"/>
    <property type="molecule type" value="Genomic_DNA"/>
</dbReference>
<evidence type="ECO:0000313" key="1">
    <source>
        <dbReference type="EMBL" id="OGM18166.1"/>
    </source>
</evidence>
<accession>A0A1F7XT12</accession>
<gene>
    <name evidence="1" type="ORF">A2685_00550</name>
</gene>
<reference evidence="1 2" key="1">
    <citation type="journal article" date="2016" name="Nat. Commun.">
        <title>Thousands of microbial genomes shed light on interconnected biogeochemical processes in an aquifer system.</title>
        <authorList>
            <person name="Anantharaman K."/>
            <person name="Brown C.T."/>
            <person name="Hug L.A."/>
            <person name="Sharon I."/>
            <person name="Castelle C.J."/>
            <person name="Probst A.J."/>
            <person name="Thomas B.C."/>
            <person name="Singh A."/>
            <person name="Wilkins M.J."/>
            <person name="Karaoz U."/>
            <person name="Brodie E.L."/>
            <person name="Williams K.H."/>
            <person name="Hubbard S.S."/>
            <person name="Banfield J.F."/>
        </authorList>
    </citation>
    <scope>NUCLEOTIDE SEQUENCE [LARGE SCALE GENOMIC DNA]</scope>
</reference>